<dbReference type="PANTHER" id="PTHR31170:SF21">
    <property type="match status" value="1"/>
</dbReference>
<dbReference type="PANTHER" id="PTHR31170">
    <property type="entry name" value="BNAC04G53230D PROTEIN"/>
    <property type="match status" value="1"/>
</dbReference>
<dbReference type="Pfam" id="PF03140">
    <property type="entry name" value="DUF247"/>
    <property type="match status" value="3"/>
</dbReference>
<sequence>MNSSSQTTGRGTTISGIEDDSSCCIIQIENPIYSPKRLKKSAGGQSCCIFRVPHTLFQANETAYKPKIVSIGPYHHCDGEVDKDHLQMIQEHKQRYLAFFLSKTNQKDVHMTHLREAVSVMEERIRGSYSEDLKFDREKLIDMMVLDVSKRSTWRINYADDPIFTLRWILPTVRSDLLLLENQVPFFVLQDILKTSRLFPSSNLNEMIFAFFSYSIRRPKEFWEERKNLDASHLLDLIRKTFIPNQTQQTEEEIYNNIFCCSSENTCFSILSRHTKKNVQAETPSLIGSAKKLQLRGIQFKQKGKFETPLDITLKSGVLEIPKLTFDDFFSSLLINSVAFEQFSMRCSTEMTSYVTFMGCIINTEEDATFLSEKGIIENYFGTGEQVSLFFKNTGKSVAFSISKSFLSNVFEGVNEHTSQGCHVQWAGFKYTYFKSPWACLSSCAALILLVLTMFQAFFTAYPYFRPPKLMDPQTQQNAAENSHDPIPTSVVVDIHSLTSEDTDPKLLRETAGSESCCILRIPHSLARINLKAYEPKIVSIGPYHHGKEHLKMAQQHKRRFLKFLVAKMQEKGTNPQELVNAVSTLEGDIRGSYSEDLGLESEKLVEMMVLDGCFILTLFLVVSGKVVYTNLDDPIFRMPWILPSIRADLLLLENQVPYVLLQTLFETSNLVTSSCLNELAFEFFDYSLQKPETFWEKHYSLEAKHLLDLIRKTFVPVTCQRSIKEANGFLGFVLSAKKLHLRGIKFKPRMNTDSILDIRFSNDSSNHITSYVAFMACLINEESDAAFLSERRILENYFGTEEEVSRFYKSIGKDVALDLERSYLAKVFEGVNEYSSKGFHVHCAEFVHTHFDSPWTFASSFVASYVFFAAYSYFKPPKDKEMVALVTYE</sequence>
<evidence type="ECO:0000313" key="3">
    <source>
        <dbReference type="Proteomes" id="UP000824890"/>
    </source>
</evidence>
<accession>A0ABQ8BR06</accession>
<keyword evidence="1" id="KW-1133">Transmembrane helix</keyword>
<evidence type="ECO:0000256" key="1">
    <source>
        <dbReference type="SAM" id="Phobius"/>
    </source>
</evidence>
<name>A0ABQ8BR06_BRANA</name>
<gene>
    <name evidence="2" type="ORF">HID58_038749</name>
</gene>
<dbReference type="InterPro" id="IPR004158">
    <property type="entry name" value="DUF247_pln"/>
</dbReference>
<dbReference type="Proteomes" id="UP000824890">
    <property type="component" value="Unassembled WGS sequence"/>
</dbReference>
<keyword evidence="1" id="KW-0472">Membrane</keyword>
<dbReference type="EMBL" id="JAGKQM010000010">
    <property type="protein sequence ID" value="KAH0906922.1"/>
    <property type="molecule type" value="Genomic_DNA"/>
</dbReference>
<comment type="caution">
    <text evidence="2">The sequence shown here is derived from an EMBL/GenBank/DDBJ whole genome shotgun (WGS) entry which is preliminary data.</text>
</comment>
<feature type="transmembrane region" description="Helical" evidence="1">
    <location>
        <begin position="445"/>
        <end position="465"/>
    </location>
</feature>
<proteinExistence type="predicted"/>
<feature type="non-terminal residue" evidence="2">
    <location>
        <position position="890"/>
    </location>
</feature>
<keyword evidence="1" id="KW-0812">Transmembrane</keyword>
<keyword evidence="3" id="KW-1185">Reference proteome</keyword>
<protein>
    <submittedName>
        <fullName evidence="2">Uncharacterized protein</fullName>
    </submittedName>
</protein>
<organism evidence="2 3">
    <name type="scientific">Brassica napus</name>
    <name type="common">Rape</name>
    <dbReference type="NCBI Taxonomy" id="3708"/>
    <lineage>
        <taxon>Eukaryota</taxon>
        <taxon>Viridiplantae</taxon>
        <taxon>Streptophyta</taxon>
        <taxon>Embryophyta</taxon>
        <taxon>Tracheophyta</taxon>
        <taxon>Spermatophyta</taxon>
        <taxon>Magnoliopsida</taxon>
        <taxon>eudicotyledons</taxon>
        <taxon>Gunneridae</taxon>
        <taxon>Pentapetalae</taxon>
        <taxon>rosids</taxon>
        <taxon>malvids</taxon>
        <taxon>Brassicales</taxon>
        <taxon>Brassicaceae</taxon>
        <taxon>Brassiceae</taxon>
        <taxon>Brassica</taxon>
    </lineage>
</organism>
<reference evidence="2 3" key="1">
    <citation type="submission" date="2021-05" db="EMBL/GenBank/DDBJ databases">
        <title>Genome Assembly of Synthetic Allotetraploid Brassica napus Reveals Homoeologous Exchanges between Subgenomes.</title>
        <authorList>
            <person name="Davis J.T."/>
        </authorList>
    </citation>
    <scope>NUCLEOTIDE SEQUENCE [LARGE SCALE GENOMIC DNA]</scope>
    <source>
        <strain evidence="3">cv. Da-Ae</strain>
        <tissue evidence="2">Seedling</tissue>
    </source>
</reference>
<evidence type="ECO:0000313" key="2">
    <source>
        <dbReference type="EMBL" id="KAH0906922.1"/>
    </source>
</evidence>